<proteinExistence type="predicted"/>
<evidence type="ECO:0000256" key="1">
    <source>
        <dbReference type="SAM" id="MobiDB-lite"/>
    </source>
</evidence>
<sequence length="91" mass="10024">MAHLIKPERTSLAIMTLFNSSKAEPMKIYVPTEPQIISEIPMRGGRRGALALEPRVTKTNARKTVEALSSRRGLGPISNRRPAPALHNAPR</sequence>
<keyword evidence="3" id="KW-1185">Reference proteome</keyword>
<gene>
    <name evidence="2" type="ORF">EVAR_96748_1</name>
</gene>
<name>A0A4C1Y2N5_EUMVA</name>
<evidence type="ECO:0000313" key="2">
    <source>
        <dbReference type="EMBL" id="GBP69234.1"/>
    </source>
</evidence>
<reference evidence="2 3" key="1">
    <citation type="journal article" date="2019" name="Commun. Biol.">
        <title>The bagworm genome reveals a unique fibroin gene that provides high tensile strength.</title>
        <authorList>
            <person name="Kono N."/>
            <person name="Nakamura H."/>
            <person name="Ohtoshi R."/>
            <person name="Tomita M."/>
            <person name="Numata K."/>
            <person name="Arakawa K."/>
        </authorList>
    </citation>
    <scope>NUCLEOTIDE SEQUENCE [LARGE SCALE GENOMIC DNA]</scope>
</reference>
<protein>
    <submittedName>
        <fullName evidence="2">Uncharacterized protein</fullName>
    </submittedName>
</protein>
<evidence type="ECO:0000313" key="3">
    <source>
        <dbReference type="Proteomes" id="UP000299102"/>
    </source>
</evidence>
<organism evidence="2 3">
    <name type="scientific">Eumeta variegata</name>
    <name type="common">Bagworm moth</name>
    <name type="synonym">Eumeta japonica</name>
    <dbReference type="NCBI Taxonomy" id="151549"/>
    <lineage>
        <taxon>Eukaryota</taxon>
        <taxon>Metazoa</taxon>
        <taxon>Ecdysozoa</taxon>
        <taxon>Arthropoda</taxon>
        <taxon>Hexapoda</taxon>
        <taxon>Insecta</taxon>
        <taxon>Pterygota</taxon>
        <taxon>Neoptera</taxon>
        <taxon>Endopterygota</taxon>
        <taxon>Lepidoptera</taxon>
        <taxon>Glossata</taxon>
        <taxon>Ditrysia</taxon>
        <taxon>Tineoidea</taxon>
        <taxon>Psychidae</taxon>
        <taxon>Oiketicinae</taxon>
        <taxon>Eumeta</taxon>
    </lineage>
</organism>
<dbReference type="AlphaFoldDB" id="A0A4C1Y2N5"/>
<accession>A0A4C1Y2N5</accession>
<feature type="region of interest" description="Disordered" evidence="1">
    <location>
        <begin position="61"/>
        <end position="91"/>
    </location>
</feature>
<dbReference type="EMBL" id="BGZK01001034">
    <property type="protein sequence ID" value="GBP69234.1"/>
    <property type="molecule type" value="Genomic_DNA"/>
</dbReference>
<comment type="caution">
    <text evidence="2">The sequence shown here is derived from an EMBL/GenBank/DDBJ whole genome shotgun (WGS) entry which is preliminary data.</text>
</comment>
<dbReference type="Proteomes" id="UP000299102">
    <property type="component" value="Unassembled WGS sequence"/>
</dbReference>